<keyword evidence="7 11" id="KW-1133">Transmembrane helix</keyword>
<evidence type="ECO:0000256" key="9">
    <source>
        <dbReference type="ARBA" id="ARBA00023180"/>
    </source>
</evidence>
<keyword evidence="8 11" id="KW-0472">Membrane</keyword>
<evidence type="ECO:0000256" key="8">
    <source>
        <dbReference type="ARBA" id="ARBA00023136"/>
    </source>
</evidence>
<protein>
    <submittedName>
        <fullName evidence="12">GCNT1-like protein</fullName>
    </submittedName>
</protein>
<evidence type="ECO:0000256" key="7">
    <source>
        <dbReference type="ARBA" id="ARBA00022989"/>
    </source>
</evidence>
<evidence type="ECO:0000256" key="10">
    <source>
        <dbReference type="ARBA" id="ARBA00038150"/>
    </source>
</evidence>
<dbReference type="Proteomes" id="UP001164746">
    <property type="component" value="Chromosome 4"/>
</dbReference>
<evidence type="ECO:0000256" key="4">
    <source>
        <dbReference type="ARBA" id="ARBA00022679"/>
    </source>
</evidence>
<organism evidence="12 13">
    <name type="scientific">Mya arenaria</name>
    <name type="common">Soft-shell clam</name>
    <dbReference type="NCBI Taxonomy" id="6604"/>
    <lineage>
        <taxon>Eukaryota</taxon>
        <taxon>Metazoa</taxon>
        <taxon>Spiralia</taxon>
        <taxon>Lophotrochozoa</taxon>
        <taxon>Mollusca</taxon>
        <taxon>Bivalvia</taxon>
        <taxon>Autobranchia</taxon>
        <taxon>Heteroconchia</taxon>
        <taxon>Euheterodonta</taxon>
        <taxon>Imparidentia</taxon>
        <taxon>Neoheterodontei</taxon>
        <taxon>Myida</taxon>
        <taxon>Myoidea</taxon>
        <taxon>Myidae</taxon>
        <taxon>Mya</taxon>
    </lineage>
</organism>
<dbReference type="PANTHER" id="PTHR19297">
    <property type="entry name" value="GLYCOSYLTRANSFERASE 14 FAMILY MEMBER"/>
    <property type="match status" value="1"/>
</dbReference>
<dbReference type="PANTHER" id="PTHR19297:SF191">
    <property type="entry name" value="PROTEIN XYLOSYLTRANSFERASE"/>
    <property type="match status" value="1"/>
</dbReference>
<sequence>MIRVRRLRVWFLLVFLVFFTTAPYFWMTNGRVVHKDVFYNEPMRIKEGHIAGAVTVDRSLIADIQYFKCDKLFANDLVELTKASAFLQQRNFTFPRRPDENFIELTMNCDNFKESRGYFVDPPTQEEKSFPIAFNILFHQNVEQLERLLRAIYRPQNQYCIHVDGKTSEDVLDIVTQIAYCFPNVFIATELEIVIYASATRLSADINCMKDHVNKRFQWNYLLNLASSEYPIMTNLQIVQILKQFNGSNDIHEVFSTMDEGRFKKKHYTFIDLYGKSGYMIHTDKQKEPPPHNLRITKGNAYNIFSRAFVEWFLSNPIARDLLAWSMDTLTPDEHFWATLNNLYSNPHLKTPGGYTGHPDTKPFFARYIGWNSSTHRERCKMGHYVHNICVFSVLDLPNIMNRYEIIANKFDIEYDPIAYRCMEEFILNNVLNEKNISNNVVYPAHFPPSVPIMDSIRQWKGTKQSGLGF</sequence>
<evidence type="ECO:0000256" key="1">
    <source>
        <dbReference type="ARBA" id="ARBA00004606"/>
    </source>
</evidence>
<proteinExistence type="inferred from homology"/>
<accession>A0ABY7DW41</accession>
<evidence type="ECO:0000256" key="11">
    <source>
        <dbReference type="SAM" id="Phobius"/>
    </source>
</evidence>
<keyword evidence="6" id="KW-0735">Signal-anchor</keyword>
<evidence type="ECO:0000313" key="12">
    <source>
        <dbReference type="EMBL" id="WAR01665.1"/>
    </source>
</evidence>
<comment type="pathway">
    <text evidence="2">Protein modification; protein glycosylation.</text>
</comment>
<dbReference type="EMBL" id="CP111015">
    <property type="protein sequence ID" value="WAR01665.1"/>
    <property type="molecule type" value="Genomic_DNA"/>
</dbReference>
<evidence type="ECO:0000256" key="3">
    <source>
        <dbReference type="ARBA" id="ARBA00022676"/>
    </source>
</evidence>
<evidence type="ECO:0000256" key="6">
    <source>
        <dbReference type="ARBA" id="ARBA00022968"/>
    </source>
</evidence>
<keyword evidence="3" id="KW-0328">Glycosyltransferase</keyword>
<keyword evidence="5 11" id="KW-0812">Transmembrane</keyword>
<evidence type="ECO:0000313" key="13">
    <source>
        <dbReference type="Proteomes" id="UP001164746"/>
    </source>
</evidence>
<dbReference type="InterPro" id="IPR003406">
    <property type="entry name" value="Glyco_trans_14"/>
</dbReference>
<evidence type="ECO:0000256" key="2">
    <source>
        <dbReference type="ARBA" id="ARBA00004922"/>
    </source>
</evidence>
<keyword evidence="13" id="KW-1185">Reference proteome</keyword>
<dbReference type="Pfam" id="PF02485">
    <property type="entry name" value="Branch"/>
    <property type="match status" value="1"/>
</dbReference>
<feature type="transmembrane region" description="Helical" evidence="11">
    <location>
        <begin position="7"/>
        <end position="26"/>
    </location>
</feature>
<comment type="similarity">
    <text evidence="10">Belongs to the glycosyltransferase 14 family.</text>
</comment>
<keyword evidence="9" id="KW-0325">Glycoprotein</keyword>
<keyword evidence="4" id="KW-0808">Transferase</keyword>
<gene>
    <name evidence="12" type="ORF">MAR_008223</name>
</gene>
<comment type="subcellular location">
    <subcellularLocation>
        <location evidence="1">Membrane</location>
        <topology evidence="1">Single-pass type II membrane protein</topology>
    </subcellularLocation>
</comment>
<evidence type="ECO:0000256" key="5">
    <source>
        <dbReference type="ARBA" id="ARBA00022692"/>
    </source>
</evidence>
<name>A0ABY7DW41_MYAAR</name>
<reference evidence="12" key="1">
    <citation type="submission" date="2022-11" db="EMBL/GenBank/DDBJ databases">
        <title>Centuries of genome instability and evolution in soft-shell clam transmissible cancer (bioRxiv).</title>
        <authorList>
            <person name="Hart S.F.M."/>
            <person name="Yonemitsu M.A."/>
            <person name="Giersch R.M."/>
            <person name="Beal B.F."/>
            <person name="Arriagada G."/>
            <person name="Davis B.W."/>
            <person name="Ostrander E.A."/>
            <person name="Goff S.P."/>
            <person name="Metzger M.J."/>
        </authorList>
    </citation>
    <scope>NUCLEOTIDE SEQUENCE</scope>
    <source>
        <strain evidence="12">MELC-2E11</strain>
        <tissue evidence="12">Siphon/mantle</tissue>
    </source>
</reference>